<evidence type="ECO:0000313" key="2">
    <source>
        <dbReference type="Proteomes" id="UP000886501"/>
    </source>
</evidence>
<evidence type="ECO:0000313" key="1">
    <source>
        <dbReference type="EMBL" id="KAF9642607.1"/>
    </source>
</evidence>
<keyword evidence="2" id="KW-1185">Reference proteome</keyword>
<dbReference type="Proteomes" id="UP000886501">
    <property type="component" value="Unassembled WGS sequence"/>
</dbReference>
<accession>A0ACB6YZC9</accession>
<reference evidence="1" key="1">
    <citation type="submission" date="2019-10" db="EMBL/GenBank/DDBJ databases">
        <authorList>
            <consortium name="DOE Joint Genome Institute"/>
            <person name="Kuo A."/>
            <person name="Miyauchi S."/>
            <person name="Kiss E."/>
            <person name="Drula E."/>
            <person name="Kohler A."/>
            <person name="Sanchez-Garcia M."/>
            <person name="Andreopoulos B."/>
            <person name="Barry K.W."/>
            <person name="Bonito G."/>
            <person name="Buee M."/>
            <person name="Carver A."/>
            <person name="Chen C."/>
            <person name="Cichocki N."/>
            <person name="Clum A."/>
            <person name="Culley D."/>
            <person name="Crous P.W."/>
            <person name="Fauchery L."/>
            <person name="Girlanda M."/>
            <person name="Hayes R."/>
            <person name="Keri Z."/>
            <person name="Labutti K."/>
            <person name="Lipzen A."/>
            <person name="Lombard V."/>
            <person name="Magnuson J."/>
            <person name="Maillard F."/>
            <person name="Morin E."/>
            <person name="Murat C."/>
            <person name="Nolan M."/>
            <person name="Ohm R."/>
            <person name="Pangilinan J."/>
            <person name="Pereira M."/>
            <person name="Perotto S."/>
            <person name="Peter M."/>
            <person name="Riley R."/>
            <person name="Sitrit Y."/>
            <person name="Stielow B."/>
            <person name="Szollosi G."/>
            <person name="Zifcakova L."/>
            <person name="Stursova M."/>
            <person name="Spatafora J.W."/>
            <person name="Tedersoo L."/>
            <person name="Vaario L.-M."/>
            <person name="Yamada A."/>
            <person name="Yan M."/>
            <person name="Wang P."/>
            <person name="Xu J."/>
            <person name="Bruns T."/>
            <person name="Baldrian P."/>
            <person name="Vilgalys R."/>
            <person name="Henrissat B."/>
            <person name="Grigoriev I.V."/>
            <person name="Hibbett D."/>
            <person name="Nagy L.G."/>
            <person name="Martin F.M."/>
        </authorList>
    </citation>
    <scope>NUCLEOTIDE SEQUENCE</scope>
    <source>
        <strain evidence="1">P2</strain>
    </source>
</reference>
<reference evidence="1" key="2">
    <citation type="journal article" date="2020" name="Nat. Commun.">
        <title>Large-scale genome sequencing of mycorrhizal fungi provides insights into the early evolution of symbiotic traits.</title>
        <authorList>
            <person name="Miyauchi S."/>
            <person name="Kiss E."/>
            <person name="Kuo A."/>
            <person name="Drula E."/>
            <person name="Kohler A."/>
            <person name="Sanchez-Garcia M."/>
            <person name="Morin E."/>
            <person name="Andreopoulos B."/>
            <person name="Barry K.W."/>
            <person name="Bonito G."/>
            <person name="Buee M."/>
            <person name="Carver A."/>
            <person name="Chen C."/>
            <person name="Cichocki N."/>
            <person name="Clum A."/>
            <person name="Culley D."/>
            <person name="Crous P.W."/>
            <person name="Fauchery L."/>
            <person name="Girlanda M."/>
            <person name="Hayes R.D."/>
            <person name="Keri Z."/>
            <person name="LaButti K."/>
            <person name="Lipzen A."/>
            <person name="Lombard V."/>
            <person name="Magnuson J."/>
            <person name="Maillard F."/>
            <person name="Murat C."/>
            <person name="Nolan M."/>
            <person name="Ohm R.A."/>
            <person name="Pangilinan J."/>
            <person name="Pereira M.F."/>
            <person name="Perotto S."/>
            <person name="Peter M."/>
            <person name="Pfister S."/>
            <person name="Riley R."/>
            <person name="Sitrit Y."/>
            <person name="Stielow J.B."/>
            <person name="Szollosi G."/>
            <person name="Zifcakova L."/>
            <person name="Stursova M."/>
            <person name="Spatafora J.W."/>
            <person name="Tedersoo L."/>
            <person name="Vaario L.M."/>
            <person name="Yamada A."/>
            <person name="Yan M."/>
            <person name="Wang P."/>
            <person name="Xu J."/>
            <person name="Bruns T."/>
            <person name="Baldrian P."/>
            <person name="Vilgalys R."/>
            <person name="Dunand C."/>
            <person name="Henrissat B."/>
            <person name="Grigoriev I.V."/>
            <person name="Hibbett D."/>
            <person name="Nagy L.G."/>
            <person name="Martin F.M."/>
        </authorList>
    </citation>
    <scope>NUCLEOTIDE SEQUENCE</scope>
    <source>
        <strain evidence="1">P2</strain>
    </source>
</reference>
<protein>
    <submittedName>
        <fullName evidence="1">Uncharacterized protein</fullName>
    </submittedName>
</protein>
<name>A0ACB6YZC9_THEGA</name>
<organism evidence="1 2">
    <name type="scientific">Thelephora ganbajun</name>
    <name type="common">Ganba fungus</name>
    <dbReference type="NCBI Taxonomy" id="370292"/>
    <lineage>
        <taxon>Eukaryota</taxon>
        <taxon>Fungi</taxon>
        <taxon>Dikarya</taxon>
        <taxon>Basidiomycota</taxon>
        <taxon>Agaricomycotina</taxon>
        <taxon>Agaricomycetes</taxon>
        <taxon>Thelephorales</taxon>
        <taxon>Thelephoraceae</taxon>
        <taxon>Thelephora</taxon>
    </lineage>
</organism>
<gene>
    <name evidence="1" type="ORF">BDM02DRAFT_3192948</name>
</gene>
<proteinExistence type="predicted"/>
<sequence length="152" mass="17466">MTWKMMKGKRPAKKSTKGKQPAKGKKTKKTSISMSLLTYKFHALGDYVEMIHQRGTTDSYSTQTASIPLENSRREHLMKILKKKKEQLSVDGEVPQVSSTTEYVTSKEGKEFKDACTWMQESEEDPFFKKANFTNQDMLDLTIDGNNCIYQH</sequence>
<dbReference type="EMBL" id="MU118406">
    <property type="protein sequence ID" value="KAF9642607.1"/>
    <property type="molecule type" value="Genomic_DNA"/>
</dbReference>
<comment type="caution">
    <text evidence="1">The sequence shown here is derived from an EMBL/GenBank/DDBJ whole genome shotgun (WGS) entry which is preliminary data.</text>
</comment>